<protein>
    <submittedName>
        <fullName evidence="11">NTE family protein RssA</fullName>
    </submittedName>
</protein>
<reference evidence="11 12" key="1">
    <citation type="submission" date="2019-02" db="EMBL/GenBank/DDBJ databases">
        <title>Deep-cultivation of Planctomycetes and their phenomic and genomic characterization uncovers novel biology.</title>
        <authorList>
            <person name="Wiegand S."/>
            <person name="Jogler M."/>
            <person name="Boedeker C."/>
            <person name="Pinto D."/>
            <person name="Vollmers J."/>
            <person name="Rivas-Marin E."/>
            <person name="Kohn T."/>
            <person name="Peeters S.H."/>
            <person name="Heuer A."/>
            <person name="Rast P."/>
            <person name="Oberbeckmann S."/>
            <person name="Bunk B."/>
            <person name="Jeske O."/>
            <person name="Meyerdierks A."/>
            <person name="Storesund J.E."/>
            <person name="Kallscheuer N."/>
            <person name="Luecker S."/>
            <person name="Lage O.M."/>
            <person name="Pohl T."/>
            <person name="Merkel B.J."/>
            <person name="Hornburger P."/>
            <person name="Mueller R.-W."/>
            <person name="Bruemmer F."/>
            <person name="Labrenz M."/>
            <person name="Spormann A.M."/>
            <person name="Op den Camp H."/>
            <person name="Overmann J."/>
            <person name="Amann R."/>
            <person name="Jetten M.S.M."/>
            <person name="Mascher T."/>
            <person name="Medema M.H."/>
            <person name="Devos D.P."/>
            <person name="Kaster A.-K."/>
            <person name="Ovreas L."/>
            <person name="Rohde M."/>
            <person name="Galperin M.Y."/>
            <person name="Jogler C."/>
        </authorList>
    </citation>
    <scope>NUCLEOTIDE SEQUENCE [LARGE SCALE GENOMIC DNA]</scope>
    <source>
        <strain evidence="11 12">Pla163</strain>
    </source>
</reference>
<dbReference type="PANTHER" id="PTHR14226">
    <property type="entry name" value="NEUROPATHY TARGET ESTERASE/SWISS CHEESE D.MELANOGASTER"/>
    <property type="match status" value="1"/>
</dbReference>
<dbReference type="Gene3D" id="3.30.70.20">
    <property type="match status" value="1"/>
</dbReference>
<dbReference type="PROSITE" id="PS00198">
    <property type="entry name" value="4FE4S_FER_1"/>
    <property type="match status" value="1"/>
</dbReference>
<dbReference type="InterPro" id="IPR017896">
    <property type="entry name" value="4Fe4S_Fe-S-bd"/>
</dbReference>
<dbReference type="PROSITE" id="PS51635">
    <property type="entry name" value="PNPLA"/>
    <property type="match status" value="1"/>
</dbReference>
<keyword evidence="3 7" id="KW-0442">Lipid degradation</keyword>
<feature type="region of interest" description="Disordered" evidence="8">
    <location>
        <begin position="1"/>
        <end position="61"/>
    </location>
</feature>
<evidence type="ECO:0000256" key="3">
    <source>
        <dbReference type="ARBA" id="ARBA00022963"/>
    </source>
</evidence>
<evidence type="ECO:0000256" key="6">
    <source>
        <dbReference type="ARBA" id="ARBA00023098"/>
    </source>
</evidence>
<dbReference type="OrthoDB" id="9770965at2"/>
<keyword evidence="4" id="KW-0408">Iron</keyword>
<dbReference type="PANTHER" id="PTHR14226:SF29">
    <property type="entry name" value="NEUROPATHY TARGET ESTERASE SWS"/>
    <property type="match status" value="1"/>
</dbReference>
<feature type="short sequence motif" description="DGA/G" evidence="7">
    <location>
        <begin position="224"/>
        <end position="226"/>
    </location>
</feature>
<dbReference type="AlphaFoldDB" id="A0A518D333"/>
<evidence type="ECO:0000256" key="4">
    <source>
        <dbReference type="ARBA" id="ARBA00023004"/>
    </source>
</evidence>
<accession>A0A518D333</accession>
<name>A0A518D333_9BACT</name>
<evidence type="ECO:0000313" key="12">
    <source>
        <dbReference type="Proteomes" id="UP000319342"/>
    </source>
</evidence>
<feature type="active site" description="Proton acceptor" evidence="7">
    <location>
        <position position="224"/>
    </location>
</feature>
<dbReference type="PROSITE" id="PS51379">
    <property type="entry name" value="4FE4S_FER_2"/>
    <property type="match status" value="1"/>
</dbReference>
<keyword evidence="2 7" id="KW-0378">Hydrolase</keyword>
<dbReference type="RefSeq" id="WP_145190100.1">
    <property type="nucleotide sequence ID" value="NZ_CP036290.1"/>
</dbReference>
<evidence type="ECO:0000256" key="1">
    <source>
        <dbReference type="ARBA" id="ARBA00022723"/>
    </source>
</evidence>
<sequence>MNANDSSDAGEEILAGPTVDDDRAPARPAGPGATVPYPSVPHSSVPAAQGRRGDADSQGERPRIVLVLGGGGMRGMAHIGVLKALRDLGIHYDAVVGTSIGSLIGAMAAGGYSIERMEDIITGIEKQHYFKLNFSKFLLKGTRAPSMYSGRTFRERLREILPACEFGDFEVPFFCNAVRLETGGSVFWGSPGFQKIDVVDAVYSSCALPAIFEPYDDGTYHYMDGGLVDSLPLRFAKTLRPDVIIAVDLTVKATMKMPNYKSRWVSTMMRSFEIVEDAVLENALHMQVDYNTALVQPKVGHLSRFDFSDVPQIVELGERATREVLTSHAATRELVRTHDPATGEPIAGLSCPVHPRDYVSVRIDRDACVGCGLCEMVCETDAFWASAGHLSDSVATVRKLSNYECTRDHACARNCPTGAVRLGNL</sequence>
<evidence type="ECO:0000256" key="7">
    <source>
        <dbReference type="PROSITE-ProRule" id="PRU01161"/>
    </source>
</evidence>
<proteinExistence type="predicted"/>
<keyword evidence="6 7" id="KW-0443">Lipid metabolism</keyword>
<evidence type="ECO:0000313" key="11">
    <source>
        <dbReference type="EMBL" id="QDU85893.1"/>
    </source>
</evidence>
<keyword evidence="5" id="KW-0411">Iron-sulfur</keyword>
<dbReference type="SUPFAM" id="SSF54862">
    <property type="entry name" value="4Fe-4S ferredoxins"/>
    <property type="match status" value="1"/>
</dbReference>
<feature type="active site" description="Nucleophile" evidence="7">
    <location>
        <position position="99"/>
    </location>
</feature>
<feature type="compositionally biased region" description="Basic and acidic residues" evidence="8">
    <location>
        <begin position="51"/>
        <end position="61"/>
    </location>
</feature>
<dbReference type="InterPro" id="IPR017900">
    <property type="entry name" value="4Fe4S_Fe_S_CS"/>
</dbReference>
<dbReference type="InterPro" id="IPR016035">
    <property type="entry name" value="Acyl_Trfase/lysoPLipase"/>
</dbReference>
<dbReference type="InterPro" id="IPR050301">
    <property type="entry name" value="NTE"/>
</dbReference>
<keyword evidence="12" id="KW-1185">Reference proteome</keyword>
<dbReference type="GO" id="GO:0016042">
    <property type="term" value="P:lipid catabolic process"/>
    <property type="evidence" value="ECO:0007669"/>
    <property type="project" value="UniProtKB-UniRule"/>
</dbReference>
<evidence type="ECO:0000256" key="5">
    <source>
        <dbReference type="ARBA" id="ARBA00023014"/>
    </source>
</evidence>
<feature type="short sequence motif" description="GXGXXG" evidence="7">
    <location>
        <begin position="70"/>
        <end position="75"/>
    </location>
</feature>
<gene>
    <name evidence="11" type="primary">rssA_2</name>
    <name evidence="11" type="ORF">Pla163_30390</name>
</gene>
<dbReference type="EMBL" id="CP036290">
    <property type="protein sequence ID" value="QDU85893.1"/>
    <property type="molecule type" value="Genomic_DNA"/>
</dbReference>
<dbReference type="Gene3D" id="3.40.1090.10">
    <property type="entry name" value="Cytosolic phospholipase A2 catalytic domain"/>
    <property type="match status" value="2"/>
</dbReference>
<dbReference type="GO" id="GO:0046872">
    <property type="term" value="F:metal ion binding"/>
    <property type="evidence" value="ECO:0007669"/>
    <property type="project" value="UniProtKB-KW"/>
</dbReference>
<dbReference type="GO" id="GO:0016787">
    <property type="term" value="F:hydrolase activity"/>
    <property type="evidence" value="ECO:0007669"/>
    <property type="project" value="UniProtKB-UniRule"/>
</dbReference>
<keyword evidence="1" id="KW-0479">Metal-binding</keyword>
<feature type="short sequence motif" description="GXSXG" evidence="7">
    <location>
        <begin position="97"/>
        <end position="101"/>
    </location>
</feature>
<feature type="domain" description="4Fe-4S ferredoxin-type" evidence="9">
    <location>
        <begin position="359"/>
        <end position="388"/>
    </location>
</feature>
<evidence type="ECO:0000259" key="10">
    <source>
        <dbReference type="PROSITE" id="PS51635"/>
    </source>
</evidence>
<dbReference type="InterPro" id="IPR002641">
    <property type="entry name" value="PNPLA_dom"/>
</dbReference>
<evidence type="ECO:0000256" key="2">
    <source>
        <dbReference type="ARBA" id="ARBA00022801"/>
    </source>
</evidence>
<feature type="compositionally biased region" description="Low complexity" evidence="8">
    <location>
        <begin position="26"/>
        <end position="46"/>
    </location>
</feature>
<feature type="domain" description="PNPLA" evidence="10">
    <location>
        <begin position="66"/>
        <end position="237"/>
    </location>
</feature>
<dbReference type="GO" id="GO:0051536">
    <property type="term" value="F:iron-sulfur cluster binding"/>
    <property type="evidence" value="ECO:0007669"/>
    <property type="project" value="UniProtKB-KW"/>
</dbReference>
<dbReference type="SUPFAM" id="SSF52151">
    <property type="entry name" value="FabD/lysophospholipase-like"/>
    <property type="match status" value="1"/>
</dbReference>
<evidence type="ECO:0000259" key="9">
    <source>
        <dbReference type="PROSITE" id="PS51379"/>
    </source>
</evidence>
<dbReference type="Proteomes" id="UP000319342">
    <property type="component" value="Chromosome"/>
</dbReference>
<dbReference type="Pfam" id="PF01734">
    <property type="entry name" value="Patatin"/>
    <property type="match status" value="1"/>
</dbReference>
<evidence type="ECO:0000256" key="8">
    <source>
        <dbReference type="SAM" id="MobiDB-lite"/>
    </source>
</evidence>
<organism evidence="11 12">
    <name type="scientific">Rohdeia mirabilis</name>
    <dbReference type="NCBI Taxonomy" id="2528008"/>
    <lineage>
        <taxon>Bacteria</taxon>
        <taxon>Pseudomonadati</taxon>
        <taxon>Planctomycetota</taxon>
        <taxon>Planctomycetia</taxon>
        <taxon>Planctomycetia incertae sedis</taxon>
        <taxon>Rohdeia</taxon>
    </lineage>
</organism>
<dbReference type="Pfam" id="PF00037">
    <property type="entry name" value="Fer4"/>
    <property type="match status" value="1"/>
</dbReference>